<gene>
    <name evidence="4" type="ORF">H0E87_003789</name>
</gene>
<dbReference type="GO" id="GO:0006820">
    <property type="term" value="P:monoatomic anion transport"/>
    <property type="evidence" value="ECO:0007669"/>
    <property type="project" value="TreeGrafter"/>
</dbReference>
<dbReference type="InterPro" id="IPR016688">
    <property type="entry name" value="MscS-like_plants/fungi"/>
</dbReference>
<dbReference type="GO" id="GO:0008381">
    <property type="term" value="F:mechanosensitive monoatomic ion channel activity"/>
    <property type="evidence" value="ECO:0007669"/>
    <property type="project" value="TreeGrafter"/>
</dbReference>
<feature type="region of interest" description="Disordered" evidence="3">
    <location>
        <begin position="211"/>
        <end position="234"/>
    </location>
</feature>
<dbReference type="AlphaFoldDB" id="A0A8T2ZCH6"/>
<dbReference type="PANTHER" id="PTHR31618">
    <property type="entry name" value="MECHANOSENSITIVE ION CHANNEL PROTEIN 5"/>
    <property type="match status" value="1"/>
</dbReference>
<reference evidence="4" key="1">
    <citation type="journal article" date="2021" name="J. Hered.">
        <title>Genome Assembly of Salicaceae Populus deltoides (Eastern Cottonwood) I-69 Based on Nanopore Sequencing and Hi-C Technologies.</title>
        <authorList>
            <person name="Bai S."/>
            <person name="Wu H."/>
            <person name="Zhang J."/>
            <person name="Pan Z."/>
            <person name="Zhao W."/>
            <person name="Li Z."/>
            <person name="Tong C."/>
        </authorList>
    </citation>
    <scope>NUCLEOTIDE SEQUENCE</scope>
    <source>
        <tissue evidence="4">Leaf</tissue>
    </source>
</reference>
<protein>
    <submittedName>
        <fullName evidence="4">Uncharacterized protein</fullName>
    </submittedName>
</protein>
<dbReference type="EMBL" id="JACEGQ020000002">
    <property type="protein sequence ID" value="KAH8515065.1"/>
    <property type="molecule type" value="Genomic_DNA"/>
</dbReference>
<sequence length="277" mass="31940">MVLRLKQQPEHLEEETQTHKLLCTMTGIVTWHSPLVRLTRMNKSLSTSTMLMFVTKKLLLLQNPAVKFQAVKLKVSRKQDWSVGVWLGGIKLVVIFNEHNFLLRKRVLYFVYGLRRAVQNSLWLDLSLLIWHFVFHHKVEESKSKILLYGTKILVCLFIGTVTWLLKTLLVKALTSSFHVNAFFDRIQEALFNQYVIETLSGPPLFERRSTKEEEGTVAKVQQVRNSGSTSPAPGELKETLLQQSYNDAPPLGRNPDFLGQCLVRKMKRFQSTICKI</sequence>
<organism evidence="4 5">
    <name type="scientific">Populus deltoides</name>
    <name type="common">Eastern poplar</name>
    <name type="synonym">Eastern cottonwood</name>
    <dbReference type="NCBI Taxonomy" id="3696"/>
    <lineage>
        <taxon>Eukaryota</taxon>
        <taxon>Viridiplantae</taxon>
        <taxon>Streptophyta</taxon>
        <taxon>Embryophyta</taxon>
        <taxon>Tracheophyta</taxon>
        <taxon>Spermatophyta</taxon>
        <taxon>Magnoliopsida</taxon>
        <taxon>eudicotyledons</taxon>
        <taxon>Gunneridae</taxon>
        <taxon>Pentapetalae</taxon>
        <taxon>rosids</taxon>
        <taxon>fabids</taxon>
        <taxon>Malpighiales</taxon>
        <taxon>Salicaceae</taxon>
        <taxon>Saliceae</taxon>
        <taxon>Populus</taxon>
    </lineage>
</organism>
<dbReference type="PANTHER" id="PTHR31618:SF8">
    <property type="entry name" value="MECHANOSENSITIVE ION CHANNEL PROTEIN"/>
    <property type="match status" value="1"/>
</dbReference>
<name>A0A8T2ZCH6_POPDE</name>
<comment type="similarity">
    <text evidence="2">Belongs to the MscS (TC 1.A.23) family.</text>
</comment>
<dbReference type="Proteomes" id="UP000807159">
    <property type="component" value="Chromosome 2"/>
</dbReference>
<dbReference type="GO" id="GO:0005886">
    <property type="term" value="C:plasma membrane"/>
    <property type="evidence" value="ECO:0007669"/>
    <property type="project" value="TreeGrafter"/>
</dbReference>
<evidence type="ECO:0000256" key="2">
    <source>
        <dbReference type="ARBA" id="ARBA00008017"/>
    </source>
</evidence>
<comment type="subcellular location">
    <subcellularLocation>
        <location evidence="1">Membrane</location>
        <topology evidence="1">Multi-pass membrane protein</topology>
    </subcellularLocation>
</comment>
<evidence type="ECO:0000313" key="4">
    <source>
        <dbReference type="EMBL" id="KAH8515065.1"/>
    </source>
</evidence>
<evidence type="ECO:0000256" key="3">
    <source>
        <dbReference type="SAM" id="MobiDB-lite"/>
    </source>
</evidence>
<keyword evidence="5" id="KW-1185">Reference proteome</keyword>
<feature type="compositionally biased region" description="Polar residues" evidence="3">
    <location>
        <begin position="223"/>
        <end position="232"/>
    </location>
</feature>
<accession>A0A8T2ZCH6</accession>
<comment type="caution">
    <text evidence="4">The sequence shown here is derived from an EMBL/GenBank/DDBJ whole genome shotgun (WGS) entry which is preliminary data.</text>
</comment>
<evidence type="ECO:0000313" key="5">
    <source>
        <dbReference type="Proteomes" id="UP000807159"/>
    </source>
</evidence>
<proteinExistence type="inferred from homology"/>
<evidence type="ECO:0000256" key="1">
    <source>
        <dbReference type="ARBA" id="ARBA00004141"/>
    </source>
</evidence>